<dbReference type="CDD" id="cd03482">
    <property type="entry name" value="MutL_Trans_MutL"/>
    <property type="match status" value="1"/>
</dbReference>
<name>A0A5E4PEK4_9COXI</name>
<dbReference type="SUPFAM" id="SSF55874">
    <property type="entry name" value="ATPase domain of HSP90 chaperone/DNA topoisomerase II/histidine kinase"/>
    <property type="match status" value="1"/>
</dbReference>
<dbReference type="AlphaFoldDB" id="A0A5E4PEK4"/>
<dbReference type="Gene3D" id="3.30.1540.20">
    <property type="entry name" value="MutL, C-terminal domain, dimerisation subdomain"/>
    <property type="match status" value="1"/>
</dbReference>
<dbReference type="InterPro" id="IPR042120">
    <property type="entry name" value="MutL_C_dimsub"/>
</dbReference>
<protein>
    <recommendedName>
        <fullName evidence="2 5">DNA mismatch repair protein MutL</fullName>
    </recommendedName>
</protein>
<dbReference type="Gene3D" id="3.30.565.10">
    <property type="entry name" value="Histidine kinase-like ATPase, C-terminal domain"/>
    <property type="match status" value="1"/>
</dbReference>
<keyword evidence="3 5" id="KW-0227">DNA damage</keyword>
<dbReference type="InterPro" id="IPR014721">
    <property type="entry name" value="Ribsml_uS5_D2-typ_fold_subgr"/>
</dbReference>
<dbReference type="InterPro" id="IPR042121">
    <property type="entry name" value="MutL_C_regsub"/>
</dbReference>
<evidence type="ECO:0000256" key="5">
    <source>
        <dbReference type="HAMAP-Rule" id="MF_00149"/>
    </source>
</evidence>
<comment type="similarity">
    <text evidence="1 5">Belongs to the DNA mismatch repair MutL/HexB family.</text>
</comment>
<dbReference type="NCBIfam" id="TIGR00585">
    <property type="entry name" value="mutl"/>
    <property type="match status" value="1"/>
</dbReference>
<dbReference type="InterPro" id="IPR020667">
    <property type="entry name" value="DNA_mismatch_repair_MutL"/>
</dbReference>
<dbReference type="Gene3D" id="3.30.1370.100">
    <property type="entry name" value="MutL, C-terminal domain, regulatory subdomain"/>
    <property type="match status" value="1"/>
</dbReference>
<comment type="function">
    <text evidence="5">This protein is involved in the repair of mismatches in DNA. It is required for dam-dependent methyl-directed DNA mismatch repair. May act as a 'molecular matchmaker', a protein that promotes the formation of a stable complex between two or more DNA-binding proteins in an ATP-dependent manner without itself being part of a final effector complex.</text>
</comment>
<dbReference type="OrthoDB" id="9763467at2"/>
<dbReference type="InterPro" id="IPR036890">
    <property type="entry name" value="HATPase_C_sf"/>
</dbReference>
<dbReference type="SMART" id="SM01340">
    <property type="entry name" value="DNA_mis_repair"/>
    <property type="match status" value="1"/>
</dbReference>
<dbReference type="SMART" id="SM00853">
    <property type="entry name" value="MutL_C"/>
    <property type="match status" value="1"/>
</dbReference>
<dbReference type="PANTHER" id="PTHR10073">
    <property type="entry name" value="DNA MISMATCH REPAIR PROTEIN MLH, PMS, MUTL"/>
    <property type="match status" value="1"/>
</dbReference>
<dbReference type="Pfam" id="PF01119">
    <property type="entry name" value="DNA_mis_repair"/>
    <property type="match status" value="1"/>
</dbReference>
<dbReference type="InterPro" id="IPR013507">
    <property type="entry name" value="DNA_mismatch_S5_2-like"/>
</dbReference>
<dbReference type="InterPro" id="IPR038973">
    <property type="entry name" value="MutL/Mlh/Pms-like"/>
</dbReference>
<dbReference type="PROSITE" id="PS00058">
    <property type="entry name" value="DNA_MISMATCH_REPAIR_1"/>
    <property type="match status" value="1"/>
</dbReference>
<dbReference type="GO" id="GO:0032300">
    <property type="term" value="C:mismatch repair complex"/>
    <property type="evidence" value="ECO:0007669"/>
    <property type="project" value="InterPro"/>
</dbReference>
<dbReference type="InterPro" id="IPR037198">
    <property type="entry name" value="MutL_C_sf"/>
</dbReference>
<evidence type="ECO:0000256" key="1">
    <source>
        <dbReference type="ARBA" id="ARBA00006082"/>
    </source>
</evidence>
<feature type="domain" description="MutL C-terminal dimerisation" evidence="6">
    <location>
        <begin position="404"/>
        <end position="547"/>
    </location>
</feature>
<evidence type="ECO:0000256" key="4">
    <source>
        <dbReference type="ARBA" id="ARBA00023204"/>
    </source>
</evidence>
<dbReference type="FunFam" id="3.30.230.10:FF:000013">
    <property type="entry name" value="DNA mismatch repair endonuclease MutL"/>
    <property type="match status" value="1"/>
</dbReference>
<dbReference type="CDD" id="cd16926">
    <property type="entry name" value="HATPase_MutL-MLH-PMS-like"/>
    <property type="match status" value="1"/>
</dbReference>
<dbReference type="RefSeq" id="WP_148337970.1">
    <property type="nucleotide sequence ID" value="NZ_LR699119.1"/>
</dbReference>
<dbReference type="GO" id="GO:0140664">
    <property type="term" value="F:ATP-dependent DNA damage sensor activity"/>
    <property type="evidence" value="ECO:0007669"/>
    <property type="project" value="InterPro"/>
</dbReference>
<dbReference type="SUPFAM" id="SSF54211">
    <property type="entry name" value="Ribosomal protein S5 domain 2-like"/>
    <property type="match status" value="1"/>
</dbReference>
<dbReference type="Proteomes" id="UP000324194">
    <property type="component" value="Chromosome 1"/>
</dbReference>
<proteinExistence type="inferred from homology"/>
<dbReference type="PANTHER" id="PTHR10073:SF12">
    <property type="entry name" value="DNA MISMATCH REPAIR PROTEIN MLH1"/>
    <property type="match status" value="1"/>
</dbReference>
<dbReference type="GO" id="GO:0005524">
    <property type="term" value="F:ATP binding"/>
    <property type="evidence" value="ECO:0007669"/>
    <property type="project" value="InterPro"/>
</dbReference>
<dbReference type="GO" id="GO:0006298">
    <property type="term" value="P:mismatch repair"/>
    <property type="evidence" value="ECO:0007669"/>
    <property type="project" value="UniProtKB-UniRule"/>
</dbReference>
<evidence type="ECO:0000256" key="3">
    <source>
        <dbReference type="ARBA" id="ARBA00022763"/>
    </source>
</evidence>
<keyword evidence="9" id="KW-1185">Reference proteome</keyword>
<dbReference type="InterPro" id="IPR002099">
    <property type="entry name" value="MutL/Mlh/PMS"/>
</dbReference>
<dbReference type="HAMAP" id="MF_00149">
    <property type="entry name" value="DNA_mis_repair"/>
    <property type="match status" value="1"/>
</dbReference>
<dbReference type="FunFam" id="3.30.565.10:FF:000003">
    <property type="entry name" value="DNA mismatch repair endonuclease MutL"/>
    <property type="match status" value="1"/>
</dbReference>
<dbReference type="GO" id="GO:0030983">
    <property type="term" value="F:mismatched DNA binding"/>
    <property type="evidence" value="ECO:0007669"/>
    <property type="project" value="InterPro"/>
</dbReference>
<keyword evidence="4 5" id="KW-0234">DNA repair</keyword>
<dbReference type="KEGG" id="asip:AQUSIP_03100"/>
<evidence type="ECO:0000256" key="2">
    <source>
        <dbReference type="ARBA" id="ARBA00021975"/>
    </source>
</evidence>
<dbReference type="SUPFAM" id="SSF118116">
    <property type="entry name" value="DNA mismatch repair protein MutL"/>
    <property type="match status" value="1"/>
</dbReference>
<reference evidence="8 9" key="1">
    <citation type="submission" date="2019-08" db="EMBL/GenBank/DDBJ databases">
        <authorList>
            <person name="Guy L."/>
        </authorList>
    </citation>
    <scope>NUCLEOTIDE SEQUENCE [LARGE SCALE GENOMIC DNA]</scope>
    <source>
        <strain evidence="8 9">SGT-108</strain>
    </source>
</reference>
<dbReference type="Pfam" id="PF08676">
    <property type="entry name" value="MutL_C"/>
    <property type="match status" value="1"/>
</dbReference>
<organism evidence="8 9">
    <name type="scientific">Aquicella siphonis</name>
    <dbReference type="NCBI Taxonomy" id="254247"/>
    <lineage>
        <taxon>Bacteria</taxon>
        <taxon>Pseudomonadati</taxon>
        <taxon>Pseudomonadota</taxon>
        <taxon>Gammaproteobacteria</taxon>
        <taxon>Legionellales</taxon>
        <taxon>Coxiellaceae</taxon>
        <taxon>Aquicella</taxon>
    </lineage>
</organism>
<dbReference type="Pfam" id="PF13589">
    <property type="entry name" value="HATPase_c_3"/>
    <property type="match status" value="1"/>
</dbReference>
<evidence type="ECO:0000313" key="8">
    <source>
        <dbReference type="EMBL" id="VVC75035.1"/>
    </source>
</evidence>
<dbReference type="EMBL" id="LR699119">
    <property type="protein sequence ID" value="VVC75035.1"/>
    <property type="molecule type" value="Genomic_DNA"/>
</dbReference>
<accession>A0A5E4PEK4</accession>
<dbReference type="InterPro" id="IPR020568">
    <property type="entry name" value="Ribosomal_Su5_D2-typ_SF"/>
</dbReference>
<evidence type="ECO:0000313" key="9">
    <source>
        <dbReference type="Proteomes" id="UP000324194"/>
    </source>
</evidence>
<evidence type="ECO:0000259" key="7">
    <source>
        <dbReference type="SMART" id="SM01340"/>
    </source>
</evidence>
<evidence type="ECO:0000259" key="6">
    <source>
        <dbReference type="SMART" id="SM00853"/>
    </source>
</evidence>
<feature type="domain" description="DNA mismatch repair protein S5" evidence="7">
    <location>
        <begin position="212"/>
        <end position="330"/>
    </location>
</feature>
<gene>
    <name evidence="5 8" type="primary">mutL</name>
    <name evidence="8" type="ORF">AQUSIP_03100</name>
</gene>
<dbReference type="InterPro" id="IPR014790">
    <property type="entry name" value="MutL_C"/>
</dbReference>
<dbReference type="InterPro" id="IPR014762">
    <property type="entry name" value="DNA_mismatch_repair_CS"/>
</dbReference>
<dbReference type="GO" id="GO:0016887">
    <property type="term" value="F:ATP hydrolysis activity"/>
    <property type="evidence" value="ECO:0007669"/>
    <property type="project" value="InterPro"/>
</dbReference>
<sequence length="591" mass="65487">MIKRIQKLTPLLANQIAAGEVIERPASVVKELVENSMDAGATRIDIEIEQGGASLIRVRDNGSGIHHEDLPLALSRHATSKIHRSEDLARIMTLGFRGEALASVGSVSRLVLASAVDKSPGWQIAVAGDGEPEVAPAAHPRGTTVEVRDLFFNTPARRKFLRAEKTEFDHIDDLIKRMALASFETGFTLKHNQRQVRQYHPASSRLQAEERLAALCGKIFVEHALHLDAEGAGMRLSGWIALPSFSRSQTDLQYFYVNGRMVRDKLVIHALKRAYHDVLYRDRHPAYILFLEILSTQVDVNVHPAKHEVRFRDGRLVHDFISRAVHDALANTRPGDERLNAAPHTVCAPSAAPVLNERPQSVSACHDKHAEVIQEKMAIYQALRADDPPPAPAGHAPVPSLGYALGQLQGIYILAENDQGLVMVDMHAAHERILYEKMKAELSVHSLPVQALLVPLTLSVSEREADLADSAQELFVKLGFNLQRIGKETLALRAVPQLLAHGPIEQLIRDILADLLDQGASTRAQETIHRLLGTLACRSSVRAHRKLTVPEMNALLRDMEKTEHSGQCNHGRPTCVRLSMDDLDKLFMRGR</sequence>
<dbReference type="Gene3D" id="3.30.230.10">
    <property type="match status" value="1"/>
</dbReference>